<organism evidence="1">
    <name type="scientific">marine sediment metagenome</name>
    <dbReference type="NCBI Taxonomy" id="412755"/>
    <lineage>
        <taxon>unclassified sequences</taxon>
        <taxon>metagenomes</taxon>
        <taxon>ecological metagenomes</taxon>
    </lineage>
</organism>
<reference evidence="1" key="1">
    <citation type="journal article" date="2014" name="Front. Microbiol.">
        <title>High frequency of phylogenetically diverse reductive dehalogenase-homologous genes in deep subseafloor sedimentary metagenomes.</title>
        <authorList>
            <person name="Kawai M."/>
            <person name="Futagami T."/>
            <person name="Toyoda A."/>
            <person name="Takaki Y."/>
            <person name="Nishi S."/>
            <person name="Hori S."/>
            <person name="Arai W."/>
            <person name="Tsubouchi T."/>
            <person name="Morono Y."/>
            <person name="Uchiyama I."/>
            <person name="Ito T."/>
            <person name="Fujiyama A."/>
            <person name="Inagaki F."/>
            <person name="Takami H."/>
        </authorList>
    </citation>
    <scope>NUCLEOTIDE SEQUENCE</scope>
    <source>
        <strain evidence="1">Expedition CK06-06</strain>
    </source>
</reference>
<protein>
    <submittedName>
        <fullName evidence="1">Uncharacterized protein</fullName>
    </submittedName>
</protein>
<dbReference type="AlphaFoldDB" id="X1GH95"/>
<gene>
    <name evidence="1" type="ORF">S03H2_36614</name>
</gene>
<name>X1GH95_9ZZZZ</name>
<proteinExistence type="predicted"/>
<dbReference type="EMBL" id="BARU01022479">
    <property type="protein sequence ID" value="GAH57296.1"/>
    <property type="molecule type" value="Genomic_DNA"/>
</dbReference>
<accession>X1GH95</accession>
<sequence length="145" mass="16561">MAIVDKITGEKIEKLRGKVDFYLLRGILPVARRWPKKPKPPYTALQAEAMAVFAIASNCVSRIEGKILEAWRIGSVGKTASWPDTFRGIIMGYWKDNRSIAPIALEYNITETDTDIRITWDILEVFIDPNIEEKIYSLETFLISK</sequence>
<comment type="caution">
    <text evidence="1">The sequence shown here is derived from an EMBL/GenBank/DDBJ whole genome shotgun (WGS) entry which is preliminary data.</text>
</comment>
<evidence type="ECO:0000313" key="1">
    <source>
        <dbReference type="EMBL" id="GAH57296.1"/>
    </source>
</evidence>
<feature type="non-terminal residue" evidence="1">
    <location>
        <position position="145"/>
    </location>
</feature>